<evidence type="ECO:0000313" key="6">
    <source>
        <dbReference type="Proteomes" id="UP000038040"/>
    </source>
</evidence>
<dbReference type="STRING" id="318479.A0A0N4U745"/>
<accession>A0A0N4U745</accession>
<feature type="domain" description="Scaffold protein Nfu/NifU N-terminal" evidence="4">
    <location>
        <begin position="27"/>
        <end position="116"/>
    </location>
</feature>
<dbReference type="WBParaSite" id="DME_0000279001-mRNA-1">
    <property type="protein sequence ID" value="DME_0000279001-mRNA-1"/>
    <property type="gene ID" value="DME_0000279001"/>
</dbReference>
<dbReference type="AlphaFoldDB" id="A0A0N4U745"/>
<dbReference type="SMART" id="SM00932">
    <property type="entry name" value="Nfu_N"/>
    <property type="match status" value="1"/>
</dbReference>
<evidence type="ECO:0000313" key="7">
    <source>
        <dbReference type="Proteomes" id="UP000274756"/>
    </source>
</evidence>
<dbReference type="GO" id="GO:0016226">
    <property type="term" value="P:iron-sulfur cluster assembly"/>
    <property type="evidence" value="ECO:0007669"/>
    <property type="project" value="InterPro"/>
</dbReference>
<name>A0A0N4U745_DRAME</name>
<dbReference type="InterPro" id="IPR001075">
    <property type="entry name" value="NIF_FeS_clus_asmbl_NifU_C"/>
</dbReference>
<dbReference type="FunFam" id="3.30.1370.70:FF:000001">
    <property type="entry name" value="NifU-like protein 4, mitochondrial"/>
    <property type="match status" value="1"/>
</dbReference>
<dbReference type="GO" id="GO:0051536">
    <property type="term" value="F:iron-sulfur cluster binding"/>
    <property type="evidence" value="ECO:0007669"/>
    <property type="project" value="InterPro"/>
</dbReference>
<dbReference type="Gene3D" id="3.30.1370.70">
    <property type="entry name" value="Scaffold protein Nfu/NifU, N-terminal domain"/>
    <property type="match status" value="1"/>
</dbReference>
<dbReference type="InterPro" id="IPR014824">
    <property type="entry name" value="Nfu/NifU_N"/>
</dbReference>
<gene>
    <name evidence="5" type="ORF">DME_LOCUS19</name>
</gene>
<dbReference type="Pfam" id="PF08712">
    <property type="entry name" value="Nfu_N"/>
    <property type="match status" value="1"/>
</dbReference>
<evidence type="ECO:0000256" key="1">
    <source>
        <dbReference type="ARBA" id="ARBA00002175"/>
    </source>
</evidence>
<sequence>MDFMDKFYGSFSGFLIFHTVSARKIFIQVLETPNPLTLKFVPGMPILGQGRGTLQFDSIKEAKISPLAMQLLRVSGIRRVFFGEDFITITKQNEEEDWSLMKPEIFSTIMDFLQSGRSIIVDDYLPSGPEDTEIHSDDDDTVAMIKELLESRIKPMVQEDGGDVIYKGFIDGVVHLKLQGSCTGCPSSSVTLKSGIKNMLQFYVPEVIDIMEVKDESNDISEKAFKEFDEKIENEKT</sequence>
<evidence type="ECO:0000259" key="4">
    <source>
        <dbReference type="SMART" id="SM00932"/>
    </source>
</evidence>
<reference evidence="5 7" key="2">
    <citation type="submission" date="2018-11" db="EMBL/GenBank/DDBJ databases">
        <authorList>
            <consortium name="Pathogen Informatics"/>
        </authorList>
    </citation>
    <scope>NUCLEOTIDE SEQUENCE [LARGE SCALE GENOMIC DNA]</scope>
</reference>
<dbReference type="GO" id="GO:0005506">
    <property type="term" value="F:iron ion binding"/>
    <property type="evidence" value="ECO:0007669"/>
    <property type="project" value="InterPro"/>
</dbReference>
<dbReference type="EMBL" id="UYYG01000001">
    <property type="protein sequence ID" value="VDN50046.1"/>
    <property type="molecule type" value="Genomic_DNA"/>
</dbReference>
<dbReference type="InterPro" id="IPR035433">
    <property type="entry name" value="NFU1-like"/>
</dbReference>
<dbReference type="OrthoDB" id="565552at2759"/>
<dbReference type="GO" id="GO:0005739">
    <property type="term" value="C:mitochondrion"/>
    <property type="evidence" value="ECO:0007669"/>
    <property type="project" value="TreeGrafter"/>
</dbReference>
<dbReference type="PANTHER" id="PTHR11178">
    <property type="entry name" value="IRON-SULFUR CLUSTER SCAFFOLD PROTEIN NFU-RELATED"/>
    <property type="match status" value="1"/>
</dbReference>
<dbReference type="FunFam" id="3.30.300.130:FF:000001">
    <property type="entry name" value="NFU1 iron-sulfur cluster scaffold"/>
    <property type="match status" value="1"/>
</dbReference>
<comment type="similarity">
    <text evidence="2">Belongs to the NifU family.</text>
</comment>
<dbReference type="PANTHER" id="PTHR11178:SF1">
    <property type="entry name" value="NFU1 IRON-SULFUR CLUSTER SCAFFOLD HOMOLOG, MITOCHONDRIAL"/>
    <property type="match status" value="1"/>
</dbReference>
<dbReference type="Gene3D" id="3.30.300.130">
    <property type="entry name" value="Fe-S cluster assembly (FSCA)"/>
    <property type="match status" value="1"/>
</dbReference>
<dbReference type="Proteomes" id="UP000274756">
    <property type="component" value="Unassembled WGS sequence"/>
</dbReference>
<proteinExistence type="inferred from homology"/>
<dbReference type="Proteomes" id="UP000038040">
    <property type="component" value="Unplaced"/>
</dbReference>
<dbReference type="Pfam" id="PF01106">
    <property type="entry name" value="NifU"/>
    <property type="match status" value="1"/>
</dbReference>
<keyword evidence="7" id="KW-1185">Reference proteome</keyword>
<comment type="function">
    <text evidence="1">Molecular scaffold for [Fe-S] cluster assembly of mitochondrial iron-sulfur proteins.</text>
</comment>
<dbReference type="SUPFAM" id="SSF117916">
    <property type="entry name" value="Fe-S cluster assembly (FSCA) domain-like"/>
    <property type="match status" value="1"/>
</dbReference>
<evidence type="ECO:0000256" key="3">
    <source>
        <dbReference type="ARBA" id="ARBA00018782"/>
    </source>
</evidence>
<protein>
    <recommendedName>
        <fullName evidence="3">NFU1 iron-sulfur cluster scaffold homolog, mitochondrial</fullName>
    </recommendedName>
</protein>
<dbReference type="InterPro" id="IPR034904">
    <property type="entry name" value="FSCA_dom_sf"/>
</dbReference>
<dbReference type="PIRSF" id="PIRSF036773">
    <property type="entry name" value="HIRIP5"/>
    <property type="match status" value="1"/>
</dbReference>
<evidence type="ECO:0000313" key="8">
    <source>
        <dbReference type="WBParaSite" id="DME_0000279001-mRNA-1"/>
    </source>
</evidence>
<evidence type="ECO:0000256" key="2">
    <source>
        <dbReference type="ARBA" id="ARBA00006420"/>
    </source>
</evidence>
<dbReference type="InterPro" id="IPR036498">
    <property type="entry name" value="Nfu/NifU_N_sf"/>
</dbReference>
<organism evidence="6 8">
    <name type="scientific">Dracunculus medinensis</name>
    <name type="common">Guinea worm</name>
    <dbReference type="NCBI Taxonomy" id="318479"/>
    <lineage>
        <taxon>Eukaryota</taxon>
        <taxon>Metazoa</taxon>
        <taxon>Ecdysozoa</taxon>
        <taxon>Nematoda</taxon>
        <taxon>Chromadorea</taxon>
        <taxon>Rhabditida</taxon>
        <taxon>Spirurina</taxon>
        <taxon>Dracunculoidea</taxon>
        <taxon>Dracunculidae</taxon>
        <taxon>Dracunculus</taxon>
    </lineage>
</organism>
<reference evidence="8" key="1">
    <citation type="submission" date="2017-02" db="UniProtKB">
        <authorList>
            <consortium name="WormBaseParasite"/>
        </authorList>
    </citation>
    <scope>IDENTIFICATION</scope>
</reference>
<evidence type="ECO:0000313" key="5">
    <source>
        <dbReference type="EMBL" id="VDN50046.1"/>
    </source>
</evidence>
<dbReference type="SUPFAM" id="SSF110836">
    <property type="entry name" value="Hypothetical protein SAV1430"/>
    <property type="match status" value="1"/>
</dbReference>